<feature type="chain" id="PRO_5022717608" evidence="1">
    <location>
        <begin position="18"/>
        <end position="98"/>
    </location>
</feature>
<dbReference type="AlphaFoldDB" id="A0A5B7D2D4"/>
<dbReference type="Proteomes" id="UP000324222">
    <property type="component" value="Unassembled WGS sequence"/>
</dbReference>
<evidence type="ECO:0000256" key="1">
    <source>
        <dbReference type="SAM" id="SignalP"/>
    </source>
</evidence>
<proteinExistence type="predicted"/>
<sequence>MCLFGSGAVWLCGLGEGEEPQACVRLLPNGDQLQRGRRKQAQVSIHHKLQNLMTVLRQQSRRVKDAVTSQFQVKSVTLPANCPRQDEPARTLSHEIYT</sequence>
<keyword evidence="3" id="KW-1185">Reference proteome</keyword>
<dbReference type="EMBL" id="VSRR010000431">
    <property type="protein sequence ID" value="MPC15485.1"/>
    <property type="molecule type" value="Genomic_DNA"/>
</dbReference>
<keyword evidence="1" id="KW-0732">Signal</keyword>
<feature type="signal peptide" evidence="1">
    <location>
        <begin position="1"/>
        <end position="17"/>
    </location>
</feature>
<evidence type="ECO:0000313" key="2">
    <source>
        <dbReference type="EMBL" id="MPC15485.1"/>
    </source>
</evidence>
<accession>A0A5B7D2D4</accession>
<protein>
    <submittedName>
        <fullName evidence="2">Uncharacterized protein</fullName>
    </submittedName>
</protein>
<reference evidence="2 3" key="1">
    <citation type="submission" date="2019-05" db="EMBL/GenBank/DDBJ databases">
        <title>Another draft genome of Portunus trituberculatus and its Hox gene families provides insights of decapod evolution.</title>
        <authorList>
            <person name="Jeong J.-H."/>
            <person name="Song I."/>
            <person name="Kim S."/>
            <person name="Choi T."/>
            <person name="Kim D."/>
            <person name="Ryu S."/>
            <person name="Kim W."/>
        </authorList>
    </citation>
    <scope>NUCLEOTIDE SEQUENCE [LARGE SCALE GENOMIC DNA]</scope>
    <source>
        <tissue evidence="2">Muscle</tissue>
    </source>
</reference>
<comment type="caution">
    <text evidence="2">The sequence shown here is derived from an EMBL/GenBank/DDBJ whole genome shotgun (WGS) entry which is preliminary data.</text>
</comment>
<gene>
    <name evidence="2" type="ORF">E2C01_008277</name>
</gene>
<name>A0A5B7D2D4_PORTR</name>
<organism evidence="2 3">
    <name type="scientific">Portunus trituberculatus</name>
    <name type="common">Swimming crab</name>
    <name type="synonym">Neptunus trituberculatus</name>
    <dbReference type="NCBI Taxonomy" id="210409"/>
    <lineage>
        <taxon>Eukaryota</taxon>
        <taxon>Metazoa</taxon>
        <taxon>Ecdysozoa</taxon>
        <taxon>Arthropoda</taxon>
        <taxon>Crustacea</taxon>
        <taxon>Multicrustacea</taxon>
        <taxon>Malacostraca</taxon>
        <taxon>Eumalacostraca</taxon>
        <taxon>Eucarida</taxon>
        <taxon>Decapoda</taxon>
        <taxon>Pleocyemata</taxon>
        <taxon>Brachyura</taxon>
        <taxon>Eubrachyura</taxon>
        <taxon>Portunoidea</taxon>
        <taxon>Portunidae</taxon>
        <taxon>Portuninae</taxon>
        <taxon>Portunus</taxon>
    </lineage>
</organism>
<evidence type="ECO:0000313" key="3">
    <source>
        <dbReference type="Proteomes" id="UP000324222"/>
    </source>
</evidence>